<dbReference type="OrthoDB" id="946068at2759"/>
<feature type="compositionally biased region" description="Low complexity" evidence="1">
    <location>
        <begin position="340"/>
        <end position="350"/>
    </location>
</feature>
<evidence type="ECO:0000313" key="3">
    <source>
        <dbReference type="Proteomes" id="UP000053766"/>
    </source>
</evidence>
<protein>
    <submittedName>
        <fullName evidence="2">Uncharacterized protein</fullName>
    </submittedName>
</protein>
<dbReference type="Proteomes" id="UP000053766">
    <property type="component" value="Unassembled WGS sequence"/>
</dbReference>
<dbReference type="AlphaFoldDB" id="A0A0D8XGK8"/>
<reference evidence="3" key="2">
    <citation type="journal article" date="2016" name="Sci. Rep.">
        <title>Dictyocaulus viviparus genome, variome and transcriptome elucidate lungworm biology and support future intervention.</title>
        <authorList>
            <person name="McNulty S.N."/>
            <person name="Strube C."/>
            <person name="Rosa B.A."/>
            <person name="Martin J.C."/>
            <person name="Tyagi R."/>
            <person name="Choi Y.J."/>
            <person name="Wang Q."/>
            <person name="Hallsworth Pepin K."/>
            <person name="Zhang X."/>
            <person name="Ozersky P."/>
            <person name="Wilson R.K."/>
            <person name="Sternberg P.W."/>
            <person name="Gasser R.B."/>
            <person name="Mitreva M."/>
        </authorList>
    </citation>
    <scope>NUCLEOTIDE SEQUENCE [LARGE SCALE GENOMIC DNA]</scope>
    <source>
        <strain evidence="3">HannoverDv2000</strain>
    </source>
</reference>
<dbReference type="InterPro" id="IPR011993">
    <property type="entry name" value="PH-like_dom_sf"/>
</dbReference>
<reference evidence="2 3" key="1">
    <citation type="submission" date="2013-11" db="EMBL/GenBank/DDBJ databases">
        <title>Draft genome of the bovine lungworm Dictyocaulus viviparus.</title>
        <authorList>
            <person name="Mitreva M."/>
        </authorList>
    </citation>
    <scope>NUCLEOTIDE SEQUENCE [LARGE SCALE GENOMIC DNA]</scope>
    <source>
        <strain evidence="2 3">HannoverDv2000</strain>
    </source>
</reference>
<name>A0A0D8XGK8_DICVI</name>
<feature type="region of interest" description="Disordered" evidence="1">
    <location>
        <begin position="338"/>
        <end position="361"/>
    </location>
</feature>
<dbReference type="EMBL" id="KN716809">
    <property type="protein sequence ID" value="KJH41511.1"/>
    <property type="molecule type" value="Genomic_DNA"/>
</dbReference>
<accession>A0A0D8XGK8</accession>
<keyword evidence="3" id="KW-1185">Reference proteome</keyword>
<sequence length="399" mass="44153">MGPDETLCLKVDDVGKGDEGRQNAEWYNAIMSVLIPSRVLRLGRPIQPQEFFECAWDVEVVNAPKIKRPGRSEEPLQNICVRLPEIAGQKRLCFYAHTIVICKRRIEPTVCGTPPSGIPPFHIDDFIEIPRKCVAFFGCQERFFLMRLGRGAPMGASELWAQCDSEEAALDIHNKLNVIIERESEKKRKMNNGIKDGSWGCCKKTFILFVVGAFYTGEVFEMFSVIMPPGLLSLRSYHTHHRERPHTQPLRQRASSFFNGRVGSLSCASNNIAGRKTSDSSGPGVQALGNRASSISHDYRTQSGNNLNVRNLMSVFPNQEVSTSLSFADTLGVYQQMKIPSNAPSPSSNPTSDETENSGSTICAESIDGSQCGVTSNLQHLLEKKGGTCEVFVVSQLVY</sequence>
<gene>
    <name evidence="2" type="ORF">DICVIV_12514</name>
</gene>
<dbReference type="STRING" id="29172.A0A0D8XGK8"/>
<evidence type="ECO:0000256" key="1">
    <source>
        <dbReference type="SAM" id="MobiDB-lite"/>
    </source>
</evidence>
<dbReference type="Gene3D" id="2.30.29.30">
    <property type="entry name" value="Pleckstrin-homology domain (PH domain)/Phosphotyrosine-binding domain (PTB)"/>
    <property type="match status" value="1"/>
</dbReference>
<proteinExistence type="predicted"/>
<organism evidence="2 3">
    <name type="scientific">Dictyocaulus viviparus</name>
    <name type="common">Bovine lungworm</name>
    <dbReference type="NCBI Taxonomy" id="29172"/>
    <lineage>
        <taxon>Eukaryota</taxon>
        <taxon>Metazoa</taxon>
        <taxon>Ecdysozoa</taxon>
        <taxon>Nematoda</taxon>
        <taxon>Chromadorea</taxon>
        <taxon>Rhabditida</taxon>
        <taxon>Rhabditina</taxon>
        <taxon>Rhabditomorpha</taxon>
        <taxon>Strongyloidea</taxon>
        <taxon>Metastrongylidae</taxon>
        <taxon>Dictyocaulus</taxon>
    </lineage>
</organism>
<feature type="compositionally biased region" description="Polar residues" evidence="1">
    <location>
        <begin position="291"/>
        <end position="300"/>
    </location>
</feature>
<evidence type="ECO:0000313" key="2">
    <source>
        <dbReference type="EMBL" id="KJH41511.1"/>
    </source>
</evidence>
<feature type="region of interest" description="Disordered" evidence="1">
    <location>
        <begin position="274"/>
        <end position="300"/>
    </location>
</feature>